<accession>A0ABQ0SDW5</accession>
<reference evidence="1 2" key="1">
    <citation type="submission" date="2019-06" db="EMBL/GenBank/DDBJ databases">
        <title>Whole genome shotgun sequence of Komagataeibacter hansenii NBRC 14820.</title>
        <authorList>
            <person name="Hosoyama A."/>
            <person name="Uohara A."/>
            <person name="Ohji S."/>
            <person name="Ichikawa N."/>
        </authorList>
    </citation>
    <scope>NUCLEOTIDE SEQUENCE [LARGE SCALE GENOMIC DNA]</scope>
    <source>
        <strain evidence="1 2">NBRC 14820</strain>
    </source>
</reference>
<name>A0ABQ0SDW5_NOVHA</name>
<dbReference type="EMBL" id="BJNN01000077">
    <property type="protein sequence ID" value="GEC63472.1"/>
    <property type="molecule type" value="Genomic_DNA"/>
</dbReference>
<keyword evidence="2" id="KW-1185">Reference proteome</keyword>
<evidence type="ECO:0000313" key="1">
    <source>
        <dbReference type="EMBL" id="GEC63472.1"/>
    </source>
</evidence>
<protein>
    <submittedName>
        <fullName evidence="1">Uncharacterized protein</fullName>
    </submittedName>
</protein>
<gene>
    <name evidence="1" type="ORF">GHA01_13210</name>
</gene>
<dbReference type="Proteomes" id="UP000319478">
    <property type="component" value="Unassembled WGS sequence"/>
</dbReference>
<sequence>MRRIIKPVQKPICGRLYDGLYPLQRVARTIPMQAHGMTVKNYRRLHDSDVRHPLPSAKDTIT</sequence>
<evidence type="ECO:0000313" key="2">
    <source>
        <dbReference type="Proteomes" id="UP000319478"/>
    </source>
</evidence>
<organism evidence="1 2">
    <name type="scientific">Novacetimonas hansenii</name>
    <name type="common">Komagataeibacter hansenii</name>
    <dbReference type="NCBI Taxonomy" id="436"/>
    <lineage>
        <taxon>Bacteria</taxon>
        <taxon>Pseudomonadati</taxon>
        <taxon>Pseudomonadota</taxon>
        <taxon>Alphaproteobacteria</taxon>
        <taxon>Acetobacterales</taxon>
        <taxon>Acetobacteraceae</taxon>
        <taxon>Novacetimonas</taxon>
    </lineage>
</organism>
<comment type="caution">
    <text evidence="1">The sequence shown here is derived from an EMBL/GenBank/DDBJ whole genome shotgun (WGS) entry which is preliminary data.</text>
</comment>
<proteinExistence type="predicted"/>